<dbReference type="InterPro" id="IPR045851">
    <property type="entry name" value="AMP-bd_C_sf"/>
</dbReference>
<feature type="domain" description="Carrier" evidence="4">
    <location>
        <begin position="56"/>
        <end position="132"/>
    </location>
</feature>
<keyword evidence="2" id="KW-0597">Phosphoprotein</keyword>
<dbReference type="InterPro" id="IPR036736">
    <property type="entry name" value="ACP-like_sf"/>
</dbReference>
<proteinExistence type="inferred from homology"/>
<dbReference type="GO" id="GO:0003824">
    <property type="term" value="F:catalytic activity"/>
    <property type="evidence" value="ECO:0007669"/>
    <property type="project" value="InterPro"/>
</dbReference>
<dbReference type="RefSeq" id="XP_013955976.1">
    <property type="nucleotide sequence ID" value="XM_014100501.1"/>
</dbReference>
<dbReference type="FunFam" id="3.30.559.30:FF:000002">
    <property type="entry name" value="Nonribosomal peptide synthase Pes1"/>
    <property type="match status" value="1"/>
</dbReference>
<dbReference type="PANTHER" id="PTHR45398">
    <property type="match status" value="1"/>
</dbReference>
<dbReference type="InParanoid" id="G9MUW8"/>
<reference evidence="5 6" key="1">
    <citation type="journal article" date="2011" name="Genome Biol.">
        <title>Comparative genome sequence analysis underscores mycoparasitism as the ancestral life style of Trichoderma.</title>
        <authorList>
            <person name="Kubicek C.P."/>
            <person name="Herrera-Estrella A."/>
            <person name="Seidl-Seiboth V."/>
            <person name="Martinez D.A."/>
            <person name="Druzhinina I.S."/>
            <person name="Thon M."/>
            <person name="Zeilinger S."/>
            <person name="Casas-Flores S."/>
            <person name="Horwitz B.A."/>
            <person name="Mukherjee P.K."/>
            <person name="Mukherjee M."/>
            <person name="Kredics L."/>
            <person name="Alcaraz L.D."/>
            <person name="Aerts A."/>
            <person name="Antal Z."/>
            <person name="Atanasova L."/>
            <person name="Cervantes-Badillo M.G."/>
            <person name="Challacombe J."/>
            <person name="Chertkov O."/>
            <person name="McCluskey K."/>
            <person name="Coulpier F."/>
            <person name="Deshpande N."/>
            <person name="von Doehren H."/>
            <person name="Ebbole D.J."/>
            <person name="Esquivel-Naranjo E.U."/>
            <person name="Fekete E."/>
            <person name="Flipphi M."/>
            <person name="Glaser F."/>
            <person name="Gomez-Rodriguez E.Y."/>
            <person name="Gruber S."/>
            <person name="Han C."/>
            <person name="Henrissat B."/>
            <person name="Hermosa R."/>
            <person name="Hernandez-Onate M."/>
            <person name="Karaffa L."/>
            <person name="Kosti I."/>
            <person name="Le Crom S."/>
            <person name="Lindquist E."/>
            <person name="Lucas S."/>
            <person name="Luebeck M."/>
            <person name="Luebeck P.S."/>
            <person name="Margeot A."/>
            <person name="Metz B."/>
            <person name="Misra M."/>
            <person name="Nevalainen H."/>
            <person name="Omann M."/>
            <person name="Packer N."/>
            <person name="Perrone G."/>
            <person name="Uresti-Rivera E.E."/>
            <person name="Salamov A."/>
            <person name="Schmoll M."/>
            <person name="Seiboth B."/>
            <person name="Shapiro H."/>
            <person name="Sukno S."/>
            <person name="Tamayo-Ramos J.A."/>
            <person name="Tisch D."/>
            <person name="Wiest A."/>
            <person name="Wilkinson H.H."/>
            <person name="Zhang M."/>
            <person name="Coutinho P.M."/>
            <person name="Kenerley C.M."/>
            <person name="Monte E."/>
            <person name="Baker S.E."/>
            <person name="Grigoriev I.V."/>
        </authorList>
    </citation>
    <scope>NUCLEOTIDE SEQUENCE [LARGE SCALE GENOMIC DNA]</scope>
    <source>
        <strain evidence="6">Gv29-8 / FGSC 10586</strain>
    </source>
</reference>
<dbReference type="Proteomes" id="UP000007115">
    <property type="component" value="Unassembled WGS sequence"/>
</dbReference>
<evidence type="ECO:0000259" key="4">
    <source>
        <dbReference type="PROSITE" id="PS50075"/>
    </source>
</evidence>
<dbReference type="Gene3D" id="3.30.300.30">
    <property type="match status" value="1"/>
</dbReference>
<dbReference type="Gene3D" id="1.10.1200.10">
    <property type="entry name" value="ACP-like"/>
    <property type="match status" value="1"/>
</dbReference>
<evidence type="ECO:0000313" key="6">
    <source>
        <dbReference type="Proteomes" id="UP000007115"/>
    </source>
</evidence>
<keyword evidence="6" id="KW-1185">Reference proteome</keyword>
<dbReference type="OMA" id="CVEMESI"/>
<dbReference type="GeneID" id="25790165"/>
<dbReference type="InterPro" id="IPR023213">
    <property type="entry name" value="CAT-like_dom_sf"/>
</dbReference>
<dbReference type="EMBL" id="ABDF02000063">
    <property type="protein sequence ID" value="EHK21783.1"/>
    <property type="molecule type" value="Genomic_DNA"/>
</dbReference>
<dbReference type="Pfam" id="PF00550">
    <property type="entry name" value="PP-binding"/>
    <property type="match status" value="1"/>
</dbReference>
<dbReference type="VEuPathDB" id="FungiDB:TRIVIDRAFT_201730"/>
<dbReference type="InterPro" id="IPR009081">
    <property type="entry name" value="PP-bd_ACP"/>
</dbReference>
<dbReference type="eggNOG" id="KOG1178">
    <property type="taxonomic scope" value="Eukaryota"/>
</dbReference>
<dbReference type="HOGENOM" id="CLU_384971_0_0_1"/>
<evidence type="ECO:0000256" key="2">
    <source>
        <dbReference type="ARBA" id="ARBA00022553"/>
    </source>
</evidence>
<protein>
    <recommendedName>
        <fullName evidence="4">Carrier domain-containing protein</fullName>
    </recommendedName>
</protein>
<comment type="similarity">
    <text evidence="3">Belongs to the NRP synthetase family.</text>
</comment>
<dbReference type="PROSITE" id="PS50075">
    <property type="entry name" value="CARRIER"/>
    <property type="match status" value="1"/>
</dbReference>
<comment type="caution">
    <text evidence="5">The sequence shown here is derived from an EMBL/GenBank/DDBJ whole genome shotgun (WGS) entry which is preliminary data.</text>
</comment>
<keyword evidence="1" id="KW-0596">Phosphopantetheine</keyword>
<dbReference type="Pfam" id="PF00668">
    <property type="entry name" value="Condensation"/>
    <property type="match status" value="1"/>
</dbReference>
<dbReference type="STRING" id="413071.G9MUW8"/>
<gene>
    <name evidence="5" type="ORF">TRIVIDRAFT_201730</name>
</gene>
<dbReference type="InterPro" id="IPR001242">
    <property type="entry name" value="Condensation_dom"/>
</dbReference>
<dbReference type="OrthoDB" id="416786at2759"/>
<sequence length="718" mass="81305">MTATQEYVIRLRESDHLERVLPAYMVPSIFIPMESLPWTPSEITRLKTSLHEVKRSPRTEIEIRLRALWAQVLNLKEESIGIDDSFFHIGGDSIIAKQLSSAARVSLGNISMMDILQEKTISRLAVTMALKGSSDFSVGNVENVHQPFQLSPIQQLYVLLEPNPSRCFDQGFYVKLRSYVSYDALASAMEAVVSRHAMLRARYSRTENGWKQRIVSDIIGSFHISEVHAQDSSDRTQGIRHCRELLDIKDGPVLSGVLLHNVEFQTLYITAHHLVVDLVSWRIILHELQELVNAGHISISPTMSFQSWTTMQSKYAADLSSATYKAQPPLLSFWGINSNAVVEGATASNRFALDEIVIAAILGTCNAAFNTRPLELLAAALLYSFHTVFSERPLPDIFTEGHGREPWNDEIDVSHTVSWFTTIFPICVEMESISDVSLSHTVRSVKDWIRALSQNGWSHFTSHFADSDQAKVNAAQFPVEILLNFVGSFQQLERDDSLFENLALPAGCEPEPYSGLRWFAIFQVEAQTDKGCLSVTIDYPQKLCHHDKITLWAKQYLATLQRLTVLPQRQVEWTLADFPLVFKTYESITEFQSRVFPQLGLTGTRDIEDIYPCSPVQESILNAQEKDSRNYRSVMNFEMTSSHAKIDIMKIKEAWRRVVGKHQLLRAVFVKNESRSPGMITVILKYRESEVPLNGMDVAILAKERLDGLLLRRTVTSI</sequence>
<dbReference type="SUPFAM" id="SSF52777">
    <property type="entry name" value="CoA-dependent acyltransferases"/>
    <property type="match status" value="3"/>
</dbReference>
<evidence type="ECO:0000313" key="5">
    <source>
        <dbReference type="EMBL" id="EHK21783.1"/>
    </source>
</evidence>
<evidence type="ECO:0000256" key="3">
    <source>
        <dbReference type="ARBA" id="ARBA00029454"/>
    </source>
</evidence>
<dbReference type="SUPFAM" id="SSF56801">
    <property type="entry name" value="Acetyl-CoA synthetase-like"/>
    <property type="match status" value="1"/>
</dbReference>
<dbReference type="SUPFAM" id="SSF47336">
    <property type="entry name" value="ACP-like"/>
    <property type="match status" value="1"/>
</dbReference>
<dbReference type="AlphaFoldDB" id="G9MUW8"/>
<dbReference type="PANTHER" id="PTHR45398:SF1">
    <property type="entry name" value="ENZYME, PUTATIVE (JCVI)-RELATED"/>
    <property type="match status" value="1"/>
</dbReference>
<name>G9MUW8_HYPVG</name>
<evidence type="ECO:0000256" key="1">
    <source>
        <dbReference type="ARBA" id="ARBA00022450"/>
    </source>
</evidence>
<organism evidence="5 6">
    <name type="scientific">Hypocrea virens (strain Gv29-8 / FGSC 10586)</name>
    <name type="common">Gliocladium virens</name>
    <name type="synonym">Trichoderma virens</name>
    <dbReference type="NCBI Taxonomy" id="413071"/>
    <lineage>
        <taxon>Eukaryota</taxon>
        <taxon>Fungi</taxon>
        <taxon>Dikarya</taxon>
        <taxon>Ascomycota</taxon>
        <taxon>Pezizomycotina</taxon>
        <taxon>Sordariomycetes</taxon>
        <taxon>Hypocreomycetidae</taxon>
        <taxon>Hypocreales</taxon>
        <taxon>Hypocreaceae</taxon>
        <taxon>Trichoderma</taxon>
    </lineage>
</organism>
<dbReference type="Gene3D" id="3.30.559.30">
    <property type="entry name" value="Nonribosomal peptide synthetase, condensation domain"/>
    <property type="match status" value="1"/>
</dbReference>
<dbReference type="Gene3D" id="3.30.559.10">
    <property type="entry name" value="Chloramphenicol acetyltransferase-like domain"/>
    <property type="match status" value="2"/>
</dbReference>
<accession>G9MUW8</accession>